<protein>
    <submittedName>
        <fullName evidence="4">Beta-lactamase/transpeptidase-like protein</fullName>
    </submittedName>
</protein>
<dbReference type="EMBL" id="ML213755">
    <property type="protein sequence ID" value="TFK31422.1"/>
    <property type="molecule type" value="Genomic_DNA"/>
</dbReference>
<keyword evidence="2" id="KW-0378">Hydrolase</keyword>
<dbReference type="SUPFAM" id="SSF56601">
    <property type="entry name" value="beta-lactamase/transpeptidase-like"/>
    <property type="match status" value="1"/>
</dbReference>
<name>A0A5C3LFC8_9AGAR</name>
<evidence type="ECO:0000259" key="3">
    <source>
        <dbReference type="Pfam" id="PF00144"/>
    </source>
</evidence>
<accession>A0A5C3LFC8</accession>
<dbReference type="PANTHER" id="PTHR43283">
    <property type="entry name" value="BETA-LACTAMASE-RELATED"/>
    <property type="match status" value="1"/>
</dbReference>
<proteinExistence type="inferred from homology"/>
<dbReference type="Gene3D" id="3.40.710.10">
    <property type="entry name" value="DD-peptidase/beta-lactamase superfamily"/>
    <property type="match status" value="1"/>
</dbReference>
<dbReference type="STRING" id="68775.A0A5C3LFC8"/>
<evidence type="ECO:0000313" key="5">
    <source>
        <dbReference type="Proteomes" id="UP000308652"/>
    </source>
</evidence>
<organism evidence="4 5">
    <name type="scientific">Crucibulum laeve</name>
    <dbReference type="NCBI Taxonomy" id="68775"/>
    <lineage>
        <taxon>Eukaryota</taxon>
        <taxon>Fungi</taxon>
        <taxon>Dikarya</taxon>
        <taxon>Basidiomycota</taxon>
        <taxon>Agaricomycotina</taxon>
        <taxon>Agaricomycetes</taxon>
        <taxon>Agaricomycetidae</taxon>
        <taxon>Agaricales</taxon>
        <taxon>Agaricineae</taxon>
        <taxon>Nidulariaceae</taxon>
        <taxon>Crucibulum</taxon>
    </lineage>
</organism>
<dbReference type="InterPro" id="IPR050789">
    <property type="entry name" value="Diverse_Enzym_Activities"/>
</dbReference>
<evidence type="ECO:0000256" key="2">
    <source>
        <dbReference type="ARBA" id="ARBA00022801"/>
    </source>
</evidence>
<feature type="domain" description="Beta-lactamase-related" evidence="3">
    <location>
        <begin position="12"/>
        <end position="391"/>
    </location>
</feature>
<dbReference type="InterPro" id="IPR001466">
    <property type="entry name" value="Beta-lactam-related"/>
</dbReference>
<evidence type="ECO:0000313" key="4">
    <source>
        <dbReference type="EMBL" id="TFK31422.1"/>
    </source>
</evidence>
<dbReference type="OrthoDB" id="428260at2759"/>
<dbReference type="AlphaFoldDB" id="A0A5C3LFC8"/>
<keyword evidence="5" id="KW-1185">Reference proteome</keyword>
<dbReference type="PANTHER" id="PTHR43283:SF17">
    <property type="entry name" value="(LOVD), PUTATIVE (AFU_ORTHOLOGUE AFUA_5G00920)-RELATED"/>
    <property type="match status" value="1"/>
</dbReference>
<dbReference type="GO" id="GO:0016787">
    <property type="term" value="F:hydrolase activity"/>
    <property type="evidence" value="ECO:0007669"/>
    <property type="project" value="UniProtKB-KW"/>
</dbReference>
<dbReference type="Proteomes" id="UP000308652">
    <property type="component" value="Unassembled WGS sequence"/>
</dbReference>
<sequence length="402" mass="44730">MMALSAEGKVALDDLLTQTVESRKMPNICFGATTAKENLYFNARGSRVFNESASGEIDKNSVYWICSETKTITSIAIIQLIEKGKISMETPVSEILPELADPIILDNPIAKNSTYFSAKTTITVKHLLNHSSGMFYYSEDPRQLPIPYTDLYDTDEDPISRFFALIRGDLPSIPLMFEPGTDFSYGYSTDCIGFIIERLTGQSLEEYCQENIFMPIGLTSITYCPTPEMVERAVSLSIRRPDKTFETWKNQILLKPQHGKDIRLHLGGIGLHSTMNDILKLMQHILQIYAGCAVNPILILDSVKKLFIPTLSDNAVANVNLTTGVKDGQWGIGLCLNTTDWPGARRVRSGWWSGWAGTYHLIDPITGIACVFGTQLTPPLDPEVKKAWWSAEKALYTGLTIG</sequence>
<comment type="similarity">
    <text evidence="1">Belongs to the class-A beta-lactamase family.</text>
</comment>
<reference evidence="4 5" key="1">
    <citation type="journal article" date="2019" name="Nat. Ecol. Evol.">
        <title>Megaphylogeny resolves global patterns of mushroom evolution.</title>
        <authorList>
            <person name="Varga T."/>
            <person name="Krizsan K."/>
            <person name="Foldi C."/>
            <person name="Dima B."/>
            <person name="Sanchez-Garcia M."/>
            <person name="Sanchez-Ramirez S."/>
            <person name="Szollosi G.J."/>
            <person name="Szarkandi J.G."/>
            <person name="Papp V."/>
            <person name="Albert L."/>
            <person name="Andreopoulos W."/>
            <person name="Angelini C."/>
            <person name="Antonin V."/>
            <person name="Barry K.W."/>
            <person name="Bougher N.L."/>
            <person name="Buchanan P."/>
            <person name="Buyck B."/>
            <person name="Bense V."/>
            <person name="Catcheside P."/>
            <person name="Chovatia M."/>
            <person name="Cooper J."/>
            <person name="Damon W."/>
            <person name="Desjardin D."/>
            <person name="Finy P."/>
            <person name="Geml J."/>
            <person name="Haridas S."/>
            <person name="Hughes K."/>
            <person name="Justo A."/>
            <person name="Karasinski D."/>
            <person name="Kautmanova I."/>
            <person name="Kiss B."/>
            <person name="Kocsube S."/>
            <person name="Kotiranta H."/>
            <person name="LaButti K.M."/>
            <person name="Lechner B.E."/>
            <person name="Liimatainen K."/>
            <person name="Lipzen A."/>
            <person name="Lukacs Z."/>
            <person name="Mihaltcheva S."/>
            <person name="Morgado L.N."/>
            <person name="Niskanen T."/>
            <person name="Noordeloos M.E."/>
            <person name="Ohm R.A."/>
            <person name="Ortiz-Santana B."/>
            <person name="Ovrebo C."/>
            <person name="Racz N."/>
            <person name="Riley R."/>
            <person name="Savchenko A."/>
            <person name="Shiryaev A."/>
            <person name="Soop K."/>
            <person name="Spirin V."/>
            <person name="Szebenyi C."/>
            <person name="Tomsovsky M."/>
            <person name="Tulloss R.E."/>
            <person name="Uehling J."/>
            <person name="Grigoriev I.V."/>
            <person name="Vagvolgyi C."/>
            <person name="Papp T."/>
            <person name="Martin F.M."/>
            <person name="Miettinen O."/>
            <person name="Hibbett D.S."/>
            <person name="Nagy L.G."/>
        </authorList>
    </citation>
    <scope>NUCLEOTIDE SEQUENCE [LARGE SCALE GENOMIC DNA]</scope>
    <source>
        <strain evidence="4 5">CBS 166.37</strain>
    </source>
</reference>
<dbReference type="Pfam" id="PF00144">
    <property type="entry name" value="Beta-lactamase"/>
    <property type="match status" value="1"/>
</dbReference>
<evidence type="ECO:0000256" key="1">
    <source>
        <dbReference type="ARBA" id="ARBA00009009"/>
    </source>
</evidence>
<dbReference type="InterPro" id="IPR012338">
    <property type="entry name" value="Beta-lactam/transpept-like"/>
</dbReference>
<gene>
    <name evidence="4" type="ORF">BDQ12DRAFT_694168</name>
</gene>